<dbReference type="SMART" id="SM00535">
    <property type="entry name" value="RIBOc"/>
    <property type="match status" value="1"/>
</dbReference>
<dbReference type="GO" id="GO:0006397">
    <property type="term" value="P:mRNA processing"/>
    <property type="evidence" value="ECO:0007669"/>
    <property type="project" value="UniProtKB-UniRule"/>
</dbReference>
<dbReference type="EC" id="3.1.26.3" evidence="8"/>
<reference evidence="11 12" key="1">
    <citation type="submission" date="2018-11" db="EMBL/GenBank/DDBJ databases">
        <title>Flavobacterium sp. nov., YIM 102701-2 draft genome.</title>
        <authorList>
            <person name="Li G."/>
            <person name="Jiang Y."/>
        </authorList>
    </citation>
    <scope>NUCLEOTIDE SEQUENCE [LARGE SCALE GENOMIC DNA]</scope>
    <source>
        <strain evidence="11 12">YIM 102701-2</strain>
    </source>
</reference>
<evidence type="ECO:0000256" key="3">
    <source>
        <dbReference type="ARBA" id="ARBA00022664"/>
    </source>
</evidence>
<dbReference type="GO" id="GO:0019843">
    <property type="term" value="F:rRNA binding"/>
    <property type="evidence" value="ECO:0007669"/>
    <property type="project" value="UniProtKB-KW"/>
</dbReference>
<evidence type="ECO:0000259" key="9">
    <source>
        <dbReference type="PROSITE" id="PS50137"/>
    </source>
</evidence>
<keyword evidence="5 8" id="KW-0255">Endonuclease</keyword>
<feature type="binding site" evidence="8">
    <location>
        <position position="132"/>
    </location>
    <ligand>
        <name>Mg(2+)</name>
        <dbReference type="ChEBI" id="CHEBI:18420"/>
    </ligand>
</feature>
<dbReference type="GO" id="GO:0008033">
    <property type="term" value="P:tRNA processing"/>
    <property type="evidence" value="ECO:0007669"/>
    <property type="project" value="UniProtKB-KW"/>
</dbReference>
<dbReference type="RefSeq" id="WP_125017302.1">
    <property type="nucleotide sequence ID" value="NZ_RQVQ01000005.1"/>
</dbReference>
<keyword evidence="8" id="KW-0963">Cytoplasm</keyword>
<comment type="caution">
    <text evidence="11">The sequence shown here is derived from an EMBL/GenBank/DDBJ whole genome shotgun (WGS) entry which is preliminary data.</text>
</comment>
<dbReference type="PANTHER" id="PTHR11207:SF0">
    <property type="entry name" value="RIBONUCLEASE 3"/>
    <property type="match status" value="1"/>
</dbReference>
<dbReference type="Proteomes" id="UP000275719">
    <property type="component" value="Unassembled WGS sequence"/>
</dbReference>
<dbReference type="EMBL" id="RQVQ01000005">
    <property type="protein sequence ID" value="RRJ92391.1"/>
    <property type="molecule type" value="Genomic_DNA"/>
</dbReference>
<dbReference type="GO" id="GO:0005737">
    <property type="term" value="C:cytoplasm"/>
    <property type="evidence" value="ECO:0007669"/>
    <property type="project" value="UniProtKB-SubCell"/>
</dbReference>
<feature type="active site" evidence="8">
    <location>
        <position position="67"/>
    </location>
</feature>
<dbReference type="InterPro" id="IPR014720">
    <property type="entry name" value="dsRBD_dom"/>
</dbReference>
<dbReference type="OrthoDB" id="9805026at2"/>
<dbReference type="InterPro" id="IPR000999">
    <property type="entry name" value="RNase_III_dom"/>
</dbReference>
<keyword evidence="8" id="KW-0819">tRNA processing</keyword>
<keyword evidence="8" id="KW-0460">Magnesium</keyword>
<evidence type="ECO:0000313" key="12">
    <source>
        <dbReference type="Proteomes" id="UP000275719"/>
    </source>
</evidence>
<accession>A0A3P3WB27</accession>
<keyword evidence="6 8" id="KW-0378">Hydrolase</keyword>
<comment type="cofactor">
    <cofactor evidence="8">
        <name>Mg(2+)</name>
        <dbReference type="ChEBI" id="CHEBI:18420"/>
    </cofactor>
</comment>
<evidence type="ECO:0000256" key="4">
    <source>
        <dbReference type="ARBA" id="ARBA00022722"/>
    </source>
</evidence>
<evidence type="ECO:0000256" key="7">
    <source>
        <dbReference type="ARBA" id="ARBA00022884"/>
    </source>
</evidence>
<dbReference type="PROSITE" id="PS50137">
    <property type="entry name" value="DS_RBD"/>
    <property type="match status" value="1"/>
</dbReference>
<dbReference type="GO" id="GO:0046872">
    <property type="term" value="F:metal ion binding"/>
    <property type="evidence" value="ECO:0007669"/>
    <property type="project" value="UniProtKB-KW"/>
</dbReference>
<sequence>MNFLFNIFKKESRPVEGGILFQKLSVLLQFSPSNITYYEQAFTHRSANKIDEKGHQISYERLEFLGDAILGTVTASHLFHASPNGDEGYLTKMRSKIVSRENLNTLGKELKLIDLLQSKIQKNQFGENIYGNILEALIGAIYLDKGFFFCEEFIKKNILVKLEDIEKLEGKITSYKSLFIEYCQKQKKTFKFDSYEDDGCENTKYFAVRLYFNESIIARARATSKKKAEEKAAQRAYFALQENFKPKY</sequence>
<keyword evidence="8" id="KW-0479">Metal-binding</keyword>
<evidence type="ECO:0000313" key="11">
    <source>
        <dbReference type="EMBL" id="RRJ92391.1"/>
    </source>
</evidence>
<comment type="similarity">
    <text evidence="2">Belongs to the ribonuclease III family.</text>
</comment>
<dbReference type="AlphaFoldDB" id="A0A3P3WB27"/>
<evidence type="ECO:0000259" key="10">
    <source>
        <dbReference type="PROSITE" id="PS50142"/>
    </source>
</evidence>
<keyword evidence="7 8" id="KW-0694">RNA-binding</keyword>
<dbReference type="GO" id="GO:0004525">
    <property type="term" value="F:ribonuclease III activity"/>
    <property type="evidence" value="ECO:0007669"/>
    <property type="project" value="UniProtKB-UniRule"/>
</dbReference>
<dbReference type="PANTHER" id="PTHR11207">
    <property type="entry name" value="RIBONUCLEASE III"/>
    <property type="match status" value="1"/>
</dbReference>
<dbReference type="Gene3D" id="3.30.160.20">
    <property type="match status" value="1"/>
</dbReference>
<feature type="domain" description="DRBM" evidence="9">
    <location>
        <begin position="174"/>
        <end position="242"/>
    </location>
</feature>
<dbReference type="SUPFAM" id="SSF69065">
    <property type="entry name" value="RNase III domain-like"/>
    <property type="match status" value="1"/>
</dbReference>
<dbReference type="InterPro" id="IPR011907">
    <property type="entry name" value="RNase_III"/>
</dbReference>
<dbReference type="CDD" id="cd00593">
    <property type="entry name" value="RIBOc"/>
    <property type="match status" value="1"/>
</dbReference>
<evidence type="ECO:0000256" key="6">
    <source>
        <dbReference type="ARBA" id="ARBA00022801"/>
    </source>
</evidence>
<feature type="domain" description="RNase III" evidence="10">
    <location>
        <begin position="20"/>
        <end position="146"/>
    </location>
</feature>
<dbReference type="PROSITE" id="PS00517">
    <property type="entry name" value="RNASE_3_1"/>
    <property type="match status" value="1"/>
</dbReference>
<evidence type="ECO:0000256" key="1">
    <source>
        <dbReference type="ARBA" id="ARBA00000109"/>
    </source>
</evidence>
<keyword evidence="4 8" id="KW-0540">Nuclease</keyword>
<evidence type="ECO:0000256" key="8">
    <source>
        <dbReference type="HAMAP-Rule" id="MF_00104"/>
    </source>
</evidence>
<evidence type="ECO:0000256" key="2">
    <source>
        <dbReference type="ARBA" id="ARBA00010183"/>
    </source>
</evidence>
<comment type="subcellular location">
    <subcellularLocation>
        <location evidence="8">Cytoplasm</location>
    </subcellularLocation>
</comment>
<keyword evidence="8" id="KW-0698">rRNA processing</keyword>
<gene>
    <name evidence="8 11" type="primary">rnc</name>
    <name evidence="11" type="ORF">EG240_03040</name>
</gene>
<comment type="function">
    <text evidence="8">Digests double-stranded RNA. Involved in the processing of primary rRNA transcript to yield the immediate precursors to the large and small rRNAs (23S and 16S). Processes some mRNAs, and tRNAs when they are encoded in the rRNA operon. Processes pre-crRNA and tracrRNA of type II CRISPR loci if present in the organism.</text>
</comment>
<evidence type="ECO:0000256" key="5">
    <source>
        <dbReference type="ARBA" id="ARBA00022759"/>
    </source>
</evidence>
<dbReference type="GO" id="GO:0003725">
    <property type="term" value="F:double-stranded RNA binding"/>
    <property type="evidence" value="ECO:0007669"/>
    <property type="project" value="TreeGrafter"/>
</dbReference>
<comment type="catalytic activity">
    <reaction evidence="1 8">
        <text>Endonucleolytic cleavage to 5'-phosphomonoester.</text>
        <dbReference type="EC" id="3.1.26.3"/>
    </reaction>
</comment>
<dbReference type="NCBIfam" id="TIGR02191">
    <property type="entry name" value="RNaseIII"/>
    <property type="match status" value="1"/>
</dbReference>
<feature type="binding site" evidence="8">
    <location>
        <position position="63"/>
    </location>
    <ligand>
        <name>Mg(2+)</name>
        <dbReference type="ChEBI" id="CHEBI:18420"/>
    </ligand>
</feature>
<keyword evidence="3 8" id="KW-0507">mRNA processing</keyword>
<dbReference type="GO" id="GO:0010468">
    <property type="term" value="P:regulation of gene expression"/>
    <property type="evidence" value="ECO:0007669"/>
    <property type="project" value="TreeGrafter"/>
</dbReference>
<dbReference type="Gene3D" id="1.10.1520.10">
    <property type="entry name" value="Ribonuclease III domain"/>
    <property type="match status" value="1"/>
</dbReference>
<keyword evidence="12" id="KW-1185">Reference proteome</keyword>
<organism evidence="11 12">
    <name type="scientific">Paenimyroides tangerinum</name>
    <dbReference type="NCBI Taxonomy" id="2488728"/>
    <lineage>
        <taxon>Bacteria</taxon>
        <taxon>Pseudomonadati</taxon>
        <taxon>Bacteroidota</taxon>
        <taxon>Flavobacteriia</taxon>
        <taxon>Flavobacteriales</taxon>
        <taxon>Flavobacteriaceae</taxon>
        <taxon>Paenimyroides</taxon>
    </lineage>
</organism>
<name>A0A3P3WB27_9FLAO</name>
<dbReference type="PROSITE" id="PS50142">
    <property type="entry name" value="RNASE_3_2"/>
    <property type="match status" value="1"/>
</dbReference>
<dbReference type="Pfam" id="PF14622">
    <property type="entry name" value="Ribonucleas_3_3"/>
    <property type="match status" value="1"/>
</dbReference>
<proteinExistence type="inferred from homology"/>
<feature type="binding site" evidence="8">
    <location>
        <position position="135"/>
    </location>
    <ligand>
        <name>Mg(2+)</name>
        <dbReference type="ChEBI" id="CHEBI:18420"/>
    </ligand>
</feature>
<dbReference type="SMART" id="SM00358">
    <property type="entry name" value="DSRM"/>
    <property type="match status" value="1"/>
</dbReference>
<dbReference type="GO" id="GO:0006364">
    <property type="term" value="P:rRNA processing"/>
    <property type="evidence" value="ECO:0007669"/>
    <property type="project" value="UniProtKB-UniRule"/>
</dbReference>
<dbReference type="HAMAP" id="MF_00104">
    <property type="entry name" value="RNase_III"/>
    <property type="match status" value="1"/>
</dbReference>
<feature type="active site" evidence="8">
    <location>
        <position position="135"/>
    </location>
</feature>
<dbReference type="CDD" id="cd10845">
    <property type="entry name" value="DSRM_RNAse_III_family"/>
    <property type="match status" value="1"/>
</dbReference>
<dbReference type="Pfam" id="PF00035">
    <property type="entry name" value="dsrm"/>
    <property type="match status" value="1"/>
</dbReference>
<comment type="subunit">
    <text evidence="8">Homodimer.</text>
</comment>
<dbReference type="SUPFAM" id="SSF54768">
    <property type="entry name" value="dsRNA-binding domain-like"/>
    <property type="match status" value="1"/>
</dbReference>
<protein>
    <recommendedName>
        <fullName evidence="8">Ribonuclease 3</fullName>
        <ecNumber evidence="8">3.1.26.3</ecNumber>
    </recommendedName>
    <alternativeName>
        <fullName evidence="8">Ribonuclease III</fullName>
        <shortName evidence="8">RNase III</shortName>
    </alternativeName>
</protein>
<dbReference type="InterPro" id="IPR036389">
    <property type="entry name" value="RNase_III_sf"/>
</dbReference>
<keyword evidence="8" id="KW-0699">rRNA-binding</keyword>